<evidence type="ECO:0000313" key="2">
    <source>
        <dbReference type="Proteomes" id="UP001501476"/>
    </source>
</evidence>
<sequence>MADKHFAWNRACQVCGTLNLSVLYENQLAVIDGRDMSYSVTTCSHCGFHYANQLPKASSYQSYYRSLSKYDVTLSASSIPEIDNYRAEKVISFIQPYISLDKKVFDLGCGHGTLLNWFSMSGWSNIYGVDPAPNAADQANQLYGLSCITTGSLENAVSLNRLIEADLICLMGVLEHLPNLYDDLTLLLNSVKEDASILIEVPACERFTRGDFEPYGEFSLEHIQFFSASSLDRLMENFGFYPITSHILDLPPGTTDSLLSLYSRKQKTDNVIATDTALDEYMAESESKLQLGLSKIKSLVRQPVIIYGAGSHTARLLPYLDDCQVSQHIVGIVDGNTNLQGKQMGKWVIDVPEILINRCPDIPVLVSSYRSQNAINHVLSDIYPNPIITMYQL</sequence>
<evidence type="ECO:0000313" key="1">
    <source>
        <dbReference type="EMBL" id="GAA0228933.1"/>
    </source>
</evidence>
<dbReference type="Pfam" id="PF13489">
    <property type="entry name" value="Methyltransf_23"/>
    <property type="match status" value="1"/>
</dbReference>
<dbReference type="CDD" id="cd02440">
    <property type="entry name" value="AdoMet_MTases"/>
    <property type="match status" value="1"/>
</dbReference>
<proteinExistence type="predicted"/>
<name>A0ABP3DCG4_9GAMM</name>
<organism evidence="1 2">
    <name type="scientific">Methylophaga marina</name>
    <dbReference type="NCBI Taxonomy" id="45495"/>
    <lineage>
        <taxon>Bacteria</taxon>
        <taxon>Pseudomonadati</taxon>
        <taxon>Pseudomonadota</taxon>
        <taxon>Gammaproteobacteria</taxon>
        <taxon>Thiotrichales</taxon>
        <taxon>Piscirickettsiaceae</taxon>
        <taxon>Methylophaga</taxon>
    </lineage>
</organism>
<comment type="caution">
    <text evidence="1">The sequence shown here is derived from an EMBL/GenBank/DDBJ whole genome shotgun (WGS) entry which is preliminary data.</text>
</comment>
<reference evidence="2" key="1">
    <citation type="journal article" date="2019" name="Int. J. Syst. Evol. Microbiol.">
        <title>The Global Catalogue of Microorganisms (GCM) 10K type strain sequencing project: providing services to taxonomists for standard genome sequencing and annotation.</title>
        <authorList>
            <consortium name="The Broad Institute Genomics Platform"/>
            <consortium name="The Broad Institute Genome Sequencing Center for Infectious Disease"/>
            <person name="Wu L."/>
            <person name="Ma J."/>
        </authorList>
    </citation>
    <scope>NUCLEOTIDE SEQUENCE [LARGE SCALE GENOMIC DNA]</scope>
    <source>
        <strain evidence="2">JCM 6886</strain>
    </source>
</reference>
<dbReference type="InterPro" id="IPR029063">
    <property type="entry name" value="SAM-dependent_MTases_sf"/>
</dbReference>
<accession>A0ABP3DCG4</accession>
<dbReference type="Proteomes" id="UP001501476">
    <property type="component" value="Unassembled WGS sequence"/>
</dbReference>
<keyword evidence="2" id="KW-1185">Reference proteome</keyword>
<dbReference type="EMBL" id="BAAADG010000006">
    <property type="protein sequence ID" value="GAA0228933.1"/>
    <property type="molecule type" value="Genomic_DNA"/>
</dbReference>
<evidence type="ECO:0008006" key="3">
    <source>
        <dbReference type="Google" id="ProtNLM"/>
    </source>
</evidence>
<dbReference type="RefSeq" id="WP_286305609.1">
    <property type="nucleotide sequence ID" value="NZ_AP027741.1"/>
</dbReference>
<dbReference type="SUPFAM" id="SSF53335">
    <property type="entry name" value="S-adenosyl-L-methionine-dependent methyltransferases"/>
    <property type="match status" value="1"/>
</dbReference>
<dbReference type="PANTHER" id="PTHR43861">
    <property type="entry name" value="TRANS-ACONITATE 2-METHYLTRANSFERASE-RELATED"/>
    <property type="match status" value="1"/>
</dbReference>
<gene>
    <name evidence="1" type="ORF">GCM10008964_20420</name>
</gene>
<dbReference type="Gene3D" id="3.40.50.150">
    <property type="entry name" value="Vaccinia Virus protein VP39"/>
    <property type="match status" value="1"/>
</dbReference>
<protein>
    <recommendedName>
        <fullName evidence="3">Methyltransferase domain-containing protein</fullName>
    </recommendedName>
</protein>